<keyword evidence="9" id="KW-1185">Reference proteome</keyword>
<proteinExistence type="inferred from homology"/>
<dbReference type="OrthoDB" id="7274881at2"/>
<evidence type="ECO:0000313" key="8">
    <source>
        <dbReference type="EMBL" id="PWR19710.1"/>
    </source>
</evidence>
<feature type="transmembrane region" description="Helical" evidence="6">
    <location>
        <begin position="20"/>
        <end position="41"/>
    </location>
</feature>
<dbReference type="EMBL" id="QGLF01000004">
    <property type="protein sequence ID" value="PWR19710.1"/>
    <property type="molecule type" value="Genomic_DNA"/>
</dbReference>
<keyword evidence="4 6" id="KW-1133">Transmembrane helix</keyword>
<dbReference type="InterPro" id="IPR000620">
    <property type="entry name" value="EamA_dom"/>
</dbReference>
<accession>A0A317E0R8</accession>
<feature type="transmembrane region" description="Helical" evidence="6">
    <location>
        <begin position="104"/>
        <end position="125"/>
    </location>
</feature>
<evidence type="ECO:0000256" key="6">
    <source>
        <dbReference type="SAM" id="Phobius"/>
    </source>
</evidence>
<name>A0A317E0R8_9PROT</name>
<reference evidence="9" key="1">
    <citation type="submission" date="2018-05" db="EMBL/GenBank/DDBJ databases">
        <title>Zavarzinia sp. HR-AS.</title>
        <authorList>
            <person name="Lee Y."/>
            <person name="Jeon C.O."/>
        </authorList>
    </citation>
    <scope>NUCLEOTIDE SEQUENCE [LARGE SCALE GENOMIC DNA]</scope>
    <source>
        <strain evidence="9">DSM 1231</strain>
    </source>
</reference>
<feature type="transmembrane region" description="Helical" evidence="6">
    <location>
        <begin position="226"/>
        <end position="245"/>
    </location>
</feature>
<evidence type="ECO:0000256" key="4">
    <source>
        <dbReference type="ARBA" id="ARBA00022989"/>
    </source>
</evidence>
<gene>
    <name evidence="8" type="ORF">DKG75_14685</name>
</gene>
<evidence type="ECO:0000256" key="3">
    <source>
        <dbReference type="ARBA" id="ARBA00022692"/>
    </source>
</evidence>
<organism evidence="8 9">
    <name type="scientific">Zavarzinia compransoris</name>
    <dbReference type="NCBI Taxonomy" id="1264899"/>
    <lineage>
        <taxon>Bacteria</taxon>
        <taxon>Pseudomonadati</taxon>
        <taxon>Pseudomonadota</taxon>
        <taxon>Alphaproteobacteria</taxon>
        <taxon>Rhodospirillales</taxon>
        <taxon>Zavarziniaceae</taxon>
        <taxon>Zavarzinia</taxon>
    </lineage>
</organism>
<feature type="domain" description="EamA" evidence="7">
    <location>
        <begin position="20"/>
        <end position="151"/>
    </location>
</feature>
<dbReference type="GO" id="GO:0016020">
    <property type="term" value="C:membrane"/>
    <property type="evidence" value="ECO:0007669"/>
    <property type="project" value="UniProtKB-SubCell"/>
</dbReference>
<protein>
    <submittedName>
        <fullName evidence="8">EamA/RhaT family transporter</fullName>
    </submittedName>
</protein>
<comment type="similarity">
    <text evidence="2">Belongs to the EamA transporter family.</text>
</comment>
<dbReference type="PANTHER" id="PTHR32322">
    <property type="entry name" value="INNER MEMBRANE TRANSPORTER"/>
    <property type="match status" value="1"/>
</dbReference>
<dbReference type="InterPro" id="IPR050638">
    <property type="entry name" value="AA-Vitamin_Transporters"/>
</dbReference>
<dbReference type="Pfam" id="PF00892">
    <property type="entry name" value="EamA"/>
    <property type="match status" value="2"/>
</dbReference>
<feature type="transmembrane region" description="Helical" evidence="6">
    <location>
        <begin position="79"/>
        <end position="98"/>
    </location>
</feature>
<feature type="transmembrane region" description="Helical" evidence="6">
    <location>
        <begin position="137"/>
        <end position="156"/>
    </location>
</feature>
<dbReference type="PANTHER" id="PTHR32322:SF2">
    <property type="entry name" value="EAMA DOMAIN-CONTAINING PROTEIN"/>
    <property type="match status" value="1"/>
</dbReference>
<feature type="transmembrane region" description="Helical" evidence="6">
    <location>
        <begin position="47"/>
        <end position="67"/>
    </location>
</feature>
<sequence length="307" mass="31399">MARGDAANGGRGTGIERGEILLVVLFCLLWSSAFAPAKLAVAHAPPLLLLACRFVAAGLLCLGLARWRGEGGWPARRDLAALALLGLFNNAIYLGLSWSGMASVSSGFAAVLISTNPLLTALVAGPVLGERMTGRKLAGLLLGLAGVALVLRSRLGTGAEDAGGALLVLGGLLSLVAGTILYKRLAPRHVGPWTGNGLQALAAGLVLVPASLLIEDWSTAEATTTVLLAQAWMVLGVSVGGYMLWFRLLARHSATAASSLHFLMPPLGLGFGWLLAGESVPALDLLGIVPIACGIALVTRPARPGSA</sequence>
<evidence type="ECO:0000259" key="7">
    <source>
        <dbReference type="Pfam" id="PF00892"/>
    </source>
</evidence>
<feature type="transmembrane region" description="Helical" evidence="6">
    <location>
        <begin position="257"/>
        <end position="276"/>
    </location>
</feature>
<comment type="subcellular location">
    <subcellularLocation>
        <location evidence="1">Membrane</location>
        <topology evidence="1">Multi-pass membrane protein</topology>
    </subcellularLocation>
</comment>
<dbReference type="AlphaFoldDB" id="A0A317E0R8"/>
<evidence type="ECO:0000256" key="2">
    <source>
        <dbReference type="ARBA" id="ARBA00007362"/>
    </source>
</evidence>
<dbReference type="Proteomes" id="UP000246077">
    <property type="component" value="Unassembled WGS sequence"/>
</dbReference>
<keyword evidence="5 6" id="KW-0472">Membrane</keyword>
<evidence type="ECO:0000256" key="1">
    <source>
        <dbReference type="ARBA" id="ARBA00004141"/>
    </source>
</evidence>
<comment type="caution">
    <text evidence="8">The sequence shown here is derived from an EMBL/GenBank/DDBJ whole genome shotgun (WGS) entry which is preliminary data.</text>
</comment>
<feature type="transmembrane region" description="Helical" evidence="6">
    <location>
        <begin position="194"/>
        <end position="214"/>
    </location>
</feature>
<dbReference type="SUPFAM" id="SSF103481">
    <property type="entry name" value="Multidrug resistance efflux transporter EmrE"/>
    <property type="match status" value="2"/>
</dbReference>
<evidence type="ECO:0000313" key="9">
    <source>
        <dbReference type="Proteomes" id="UP000246077"/>
    </source>
</evidence>
<dbReference type="RefSeq" id="WP_109921884.1">
    <property type="nucleotide sequence ID" value="NZ_QGLF01000004.1"/>
</dbReference>
<evidence type="ECO:0000256" key="5">
    <source>
        <dbReference type="ARBA" id="ARBA00023136"/>
    </source>
</evidence>
<feature type="transmembrane region" description="Helical" evidence="6">
    <location>
        <begin position="162"/>
        <end position="182"/>
    </location>
</feature>
<dbReference type="InterPro" id="IPR037185">
    <property type="entry name" value="EmrE-like"/>
</dbReference>
<feature type="transmembrane region" description="Helical" evidence="6">
    <location>
        <begin position="282"/>
        <end position="299"/>
    </location>
</feature>
<keyword evidence="3 6" id="KW-0812">Transmembrane</keyword>
<feature type="domain" description="EamA" evidence="7">
    <location>
        <begin position="164"/>
        <end position="299"/>
    </location>
</feature>